<evidence type="ECO:0000256" key="4">
    <source>
        <dbReference type="SAM" id="SignalP"/>
    </source>
</evidence>
<dbReference type="GO" id="GO:0005576">
    <property type="term" value="C:extracellular region"/>
    <property type="evidence" value="ECO:0007669"/>
    <property type="project" value="UniProtKB-SubCell"/>
</dbReference>
<dbReference type="PANTHER" id="PTHR22923:SF116">
    <property type="entry name" value="C1Q DOMAIN-CONTAINING PROTEIN"/>
    <property type="match status" value="1"/>
</dbReference>
<organism evidence="6">
    <name type="scientific">Littorina littorea</name>
    <name type="common">Common periwinkle</name>
    <dbReference type="NCBI Taxonomy" id="31216"/>
    <lineage>
        <taxon>Eukaryota</taxon>
        <taxon>Metazoa</taxon>
        <taxon>Spiralia</taxon>
        <taxon>Lophotrochozoa</taxon>
        <taxon>Mollusca</taxon>
        <taxon>Gastropoda</taxon>
        <taxon>Caenogastropoda</taxon>
        <taxon>Littorinimorpha</taxon>
        <taxon>Littorinoidea</taxon>
        <taxon>Littorinidae</taxon>
        <taxon>Littorina</taxon>
    </lineage>
</organism>
<dbReference type="Pfam" id="PF00386">
    <property type="entry name" value="C1q"/>
    <property type="match status" value="1"/>
</dbReference>
<feature type="signal peptide" evidence="4">
    <location>
        <begin position="1"/>
        <end position="23"/>
    </location>
</feature>
<evidence type="ECO:0000259" key="5">
    <source>
        <dbReference type="PROSITE" id="PS50871"/>
    </source>
</evidence>
<dbReference type="AlphaFoldDB" id="A0A411DEM3"/>
<evidence type="ECO:0000256" key="1">
    <source>
        <dbReference type="ARBA" id="ARBA00004613"/>
    </source>
</evidence>
<keyword evidence="3 4" id="KW-0732">Signal</keyword>
<protein>
    <submittedName>
        <fullName evidence="6">Type 2 C1q domain-containing protein 8</fullName>
    </submittedName>
</protein>
<dbReference type="PANTHER" id="PTHR22923">
    <property type="entry name" value="CEREBELLIN-RELATED"/>
    <property type="match status" value="1"/>
</dbReference>
<feature type="domain" description="C1q" evidence="5">
    <location>
        <begin position="56"/>
        <end position="194"/>
    </location>
</feature>
<dbReference type="InterPro" id="IPR050822">
    <property type="entry name" value="Cerebellin_Synaptic_Org"/>
</dbReference>
<name>A0A411DEM3_LITLI</name>
<dbReference type="SMART" id="SM00110">
    <property type="entry name" value="C1Q"/>
    <property type="match status" value="1"/>
</dbReference>
<dbReference type="EMBL" id="MK153111">
    <property type="protein sequence ID" value="QBA18405.1"/>
    <property type="molecule type" value="mRNA"/>
</dbReference>
<gene>
    <name evidence="6" type="primary">C1qDC2-8</name>
</gene>
<evidence type="ECO:0000256" key="2">
    <source>
        <dbReference type="ARBA" id="ARBA00022525"/>
    </source>
</evidence>
<reference evidence="6" key="1">
    <citation type="journal article" date="2019" name="Dev. Comp. Immunol.">
        <title>Derivatives of the lectin complement pathway in Lophotrochozoa.</title>
        <authorList>
            <person name="Gorbushin A.M."/>
        </authorList>
    </citation>
    <scope>NUCLEOTIDE SEQUENCE</scope>
    <source>
        <tissue evidence="6">Kidney</tissue>
    </source>
</reference>
<dbReference type="Gene3D" id="2.60.120.40">
    <property type="match status" value="1"/>
</dbReference>
<sequence length="194" mass="21555">MKSAVIFSLVCVLLIKGRVVTRSHDTLPLRAVVQELTKQVSANRAEILALKARQQKSETNIAFHAEFSSDPVQLGPLQRLVLDKVVVNFGSGYDATSGHFEAPVSGTYMFVVNFMGDINTYNYVKLILERSVVDYSISHGDGTTWDHAGETIILHLTAGQNVWLQRGNEQAVTKTLRGHHWTTFSGFLIKPDLE</sequence>
<dbReference type="PROSITE" id="PS50871">
    <property type="entry name" value="C1Q"/>
    <property type="match status" value="1"/>
</dbReference>
<feature type="chain" id="PRO_5019280972" evidence="4">
    <location>
        <begin position="24"/>
        <end position="194"/>
    </location>
</feature>
<dbReference type="InterPro" id="IPR008983">
    <property type="entry name" value="Tumour_necrosis_fac-like_dom"/>
</dbReference>
<comment type="subcellular location">
    <subcellularLocation>
        <location evidence="1">Secreted</location>
    </subcellularLocation>
</comment>
<dbReference type="InterPro" id="IPR001073">
    <property type="entry name" value="C1q_dom"/>
</dbReference>
<keyword evidence="2" id="KW-0964">Secreted</keyword>
<evidence type="ECO:0000256" key="3">
    <source>
        <dbReference type="ARBA" id="ARBA00022729"/>
    </source>
</evidence>
<accession>A0A411DEM3</accession>
<proteinExistence type="evidence at transcript level"/>
<dbReference type="SUPFAM" id="SSF49842">
    <property type="entry name" value="TNF-like"/>
    <property type="match status" value="1"/>
</dbReference>
<dbReference type="PRINTS" id="PR00007">
    <property type="entry name" value="COMPLEMNTC1Q"/>
</dbReference>
<evidence type="ECO:0000313" key="6">
    <source>
        <dbReference type="EMBL" id="QBA18405.1"/>
    </source>
</evidence>